<dbReference type="EMBL" id="OZ034820">
    <property type="protein sequence ID" value="CAL1401794.1"/>
    <property type="molecule type" value="Genomic_DNA"/>
</dbReference>
<evidence type="ECO:0000313" key="1">
    <source>
        <dbReference type="EMBL" id="CAL1401794.1"/>
    </source>
</evidence>
<name>A0AAV2FTY1_9ROSI</name>
<dbReference type="Proteomes" id="UP001497516">
    <property type="component" value="Chromosome 7"/>
</dbReference>
<dbReference type="AlphaFoldDB" id="A0AAV2FTY1"/>
<evidence type="ECO:0000313" key="2">
    <source>
        <dbReference type="Proteomes" id="UP001497516"/>
    </source>
</evidence>
<keyword evidence="2" id="KW-1185">Reference proteome</keyword>
<organism evidence="1 2">
    <name type="scientific">Linum trigynum</name>
    <dbReference type="NCBI Taxonomy" id="586398"/>
    <lineage>
        <taxon>Eukaryota</taxon>
        <taxon>Viridiplantae</taxon>
        <taxon>Streptophyta</taxon>
        <taxon>Embryophyta</taxon>
        <taxon>Tracheophyta</taxon>
        <taxon>Spermatophyta</taxon>
        <taxon>Magnoliopsida</taxon>
        <taxon>eudicotyledons</taxon>
        <taxon>Gunneridae</taxon>
        <taxon>Pentapetalae</taxon>
        <taxon>rosids</taxon>
        <taxon>fabids</taxon>
        <taxon>Malpighiales</taxon>
        <taxon>Linaceae</taxon>
        <taxon>Linum</taxon>
    </lineage>
</organism>
<reference evidence="1 2" key="1">
    <citation type="submission" date="2024-04" db="EMBL/GenBank/DDBJ databases">
        <authorList>
            <person name="Fracassetti M."/>
        </authorList>
    </citation>
    <scope>NUCLEOTIDE SEQUENCE [LARGE SCALE GENOMIC DNA]</scope>
</reference>
<sequence length="122" mass="13934">MLVVLPTDWQSKDGKWIKYIAGNGIKHHHTHIIFTAWLSDTGLEICKSALTSKLNATMAMARPFDQIPRLLRRTSWLAPVPWRLKALINANLISAASDNSINNVDRSIELVRLFIWDLDPCW</sequence>
<gene>
    <name evidence="1" type="ORF">LTRI10_LOCUS41834</name>
</gene>
<accession>A0AAV2FTY1</accession>
<protein>
    <submittedName>
        <fullName evidence="1">Uncharacterized protein</fullName>
    </submittedName>
</protein>
<proteinExistence type="predicted"/>